<reference evidence="10" key="1">
    <citation type="submission" date="2017-09" db="EMBL/GenBank/DDBJ databases">
        <title>Depth-based differentiation of microbial function through sediment-hosted aquifers and enrichment of novel symbionts in the deep terrestrial subsurface.</title>
        <authorList>
            <person name="Probst A.J."/>
            <person name="Ladd B."/>
            <person name="Jarett J.K."/>
            <person name="Geller-Mcgrath D.E."/>
            <person name="Sieber C.M.K."/>
            <person name="Emerson J.B."/>
            <person name="Anantharaman K."/>
            <person name="Thomas B.C."/>
            <person name="Malmstrom R."/>
            <person name="Stieglmeier M."/>
            <person name="Klingl A."/>
            <person name="Woyke T."/>
            <person name="Ryan C.M."/>
            <person name="Banfield J.F."/>
        </authorList>
    </citation>
    <scope>NUCLEOTIDE SEQUENCE [LARGE SCALE GENOMIC DNA]</scope>
</reference>
<evidence type="ECO:0000256" key="2">
    <source>
        <dbReference type="ARBA" id="ARBA00022676"/>
    </source>
</evidence>
<keyword evidence="6" id="KW-1133">Transmembrane helix</keyword>
<keyword evidence="1" id="KW-1003">Cell membrane</keyword>
<keyword evidence="7" id="KW-0472">Membrane</keyword>
<proteinExistence type="predicted"/>
<keyword evidence="5" id="KW-0448">Lipopolysaccharide biosynthesis</keyword>
<dbReference type="EMBL" id="PEUA01000051">
    <property type="protein sequence ID" value="PIV42284.1"/>
    <property type="molecule type" value="Genomic_DNA"/>
</dbReference>
<dbReference type="AlphaFoldDB" id="A0A2M7D7K2"/>
<name>A0A2M7D7K2_9BACT</name>
<dbReference type="Proteomes" id="UP000230304">
    <property type="component" value="Unassembled WGS sequence"/>
</dbReference>
<dbReference type="PANTHER" id="PTHR48090">
    <property type="entry name" value="UNDECAPRENYL-PHOSPHATE 4-DEOXY-4-FORMAMIDO-L-ARABINOSE TRANSFERASE-RELATED"/>
    <property type="match status" value="1"/>
</dbReference>
<dbReference type="Gene3D" id="3.90.550.10">
    <property type="entry name" value="Spore Coat Polysaccharide Biosynthesis Protein SpsA, Chain A"/>
    <property type="match status" value="1"/>
</dbReference>
<feature type="domain" description="Glycosyltransferase 2-like" evidence="8">
    <location>
        <begin position="4"/>
        <end position="164"/>
    </location>
</feature>
<organism evidence="9 10">
    <name type="scientific">Candidatus Nealsonbacteria bacterium CG02_land_8_20_14_3_00_40_11</name>
    <dbReference type="NCBI Taxonomy" id="1974700"/>
    <lineage>
        <taxon>Bacteria</taxon>
        <taxon>Candidatus Nealsoniibacteriota</taxon>
    </lineage>
</organism>
<dbReference type="Pfam" id="PF00535">
    <property type="entry name" value="Glycos_transf_2"/>
    <property type="match status" value="1"/>
</dbReference>
<dbReference type="GO" id="GO:0009103">
    <property type="term" value="P:lipopolysaccharide biosynthetic process"/>
    <property type="evidence" value="ECO:0007669"/>
    <property type="project" value="UniProtKB-KW"/>
</dbReference>
<evidence type="ECO:0000256" key="5">
    <source>
        <dbReference type="ARBA" id="ARBA00022985"/>
    </source>
</evidence>
<dbReference type="GO" id="GO:0005886">
    <property type="term" value="C:plasma membrane"/>
    <property type="evidence" value="ECO:0007669"/>
    <property type="project" value="TreeGrafter"/>
</dbReference>
<evidence type="ECO:0000256" key="4">
    <source>
        <dbReference type="ARBA" id="ARBA00022692"/>
    </source>
</evidence>
<dbReference type="GO" id="GO:0099621">
    <property type="term" value="F:undecaprenyl-phosphate 4-deoxy-4-formamido-L-arabinose transferase activity"/>
    <property type="evidence" value="ECO:0007669"/>
    <property type="project" value="TreeGrafter"/>
</dbReference>
<evidence type="ECO:0000256" key="6">
    <source>
        <dbReference type="ARBA" id="ARBA00022989"/>
    </source>
</evidence>
<gene>
    <name evidence="9" type="ORF">COS26_02295</name>
</gene>
<keyword evidence="2" id="KW-0328">Glycosyltransferase</keyword>
<dbReference type="InterPro" id="IPR029044">
    <property type="entry name" value="Nucleotide-diphossugar_trans"/>
</dbReference>
<accession>A0A2M7D7K2</accession>
<dbReference type="InterPro" id="IPR050256">
    <property type="entry name" value="Glycosyltransferase_2"/>
</dbReference>
<dbReference type="SUPFAM" id="SSF53448">
    <property type="entry name" value="Nucleotide-diphospho-sugar transferases"/>
    <property type="match status" value="1"/>
</dbReference>
<sequence>MSVSIVMPSYNEGEIIGTVIETYYRDVVSKIKNSEIIVVDGGSKDNSLEVLEKLRRKIPCLRILSVPGKSNHGKAIRMGYKAAGKEFIFQVDSDNQFDANDFWELYKFKDNYDFILGYRRERHDTFSRLILTKIVRVINLIIFGVWIKDANCPFRLIRKKVLKDFLKLIDKETLAPNIMISILAKKKVRMKEVPVTHYERKTGKVSIVSFKLIKFSLNGLRQLLKLRLNLS</sequence>
<keyword evidence="4" id="KW-0812">Transmembrane</keyword>
<protein>
    <submittedName>
        <fullName evidence="9">Glycosyl transferase family 2</fullName>
    </submittedName>
</protein>
<evidence type="ECO:0000256" key="3">
    <source>
        <dbReference type="ARBA" id="ARBA00022679"/>
    </source>
</evidence>
<dbReference type="PANTHER" id="PTHR48090:SF3">
    <property type="entry name" value="UNDECAPRENYL-PHOSPHATE 4-DEOXY-4-FORMAMIDO-L-ARABINOSE TRANSFERASE"/>
    <property type="match status" value="1"/>
</dbReference>
<evidence type="ECO:0000256" key="1">
    <source>
        <dbReference type="ARBA" id="ARBA00022475"/>
    </source>
</evidence>
<evidence type="ECO:0000256" key="7">
    <source>
        <dbReference type="ARBA" id="ARBA00023136"/>
    </source>
</evidence>
<evidence type="ECO:0000313" key="9">
    <source>
        <dbReference type="EMBL" id="PIV42284.1"/>
    </source>
</evidence>
<evidence type="ECO:0000259" key="8">
    <source>
        <dbReference type="Pfam" id="PF00535"/>
    </source>
</evidence>
<evidence type="ECO:0000313" key="10">
    <source>
        <dbReference type="Proteomes" id="UP000230304"/>
    </source>
</evidence>
<keyword evidence="3 9" id="KW-0808">Transferase</keyword>
<dbReference type="CDD" id="cd04179">
    <property type="entry name" value="DPM_DPG-synthase_like"/>
    <property type="match status" value="1"/>
</dbReference>
<comment type="caution">
    <text evidence="9">The sequence shown here is derived from an EMBL/GenBank/DDBJ whole genome shotgun (WGS) entry which is preliminary data.</text>
</comment>
<dbReference type="InterPro" id="IPR001173">
    <property type="entry name" value="Glyco_trans_2-like"/>
</dbReference>